<dbReference type="InterPro" id="IPR000086">
    <property type="entry name" value="NUDIX_hydrolase_dom"/>
</dbReference>
<evidence type="ECO:0000256" key="3">
    <source>
        <dbReference type="RuleBase" id="RU003476"/>
    </source>
</evidence>
<dbReference type="Gene3D" id="3.90.79.10">
    <property type="entry name" value="Nucleoside Triphosphate Pyrophosphohydrolase"/>
    <property type="match status" value="1"/>
</dbReference>
<dbReference type="Gene3D" id="6.10.250.1120">
    <property type="match status" value="1"/>
</dbReference>
<dbReference type="PRINTS" id="PR00502">
    <property type="entry name" value="NUDIXFAMILY"/>
</dbReference>
<dbReference type="Pfam" id="PF12535">
    <property type="entry name" value="Nudix_N"/>
    <property type="match status" value="1"/>
</dbReference>
<evidence type="ECO:0000256" key="1">
    <source>
        <dbReference type="ARBA" id="ARBA00001946"/>
    </source>
</evidence>
<reference evidence="5" key="1">
    <citation type="submission" date="2019-02" db="EMBL/GenBank/DDBJ databases">
        <authorList>
            <person name="Gruber-Vodicka R. H."/>
            <person name="Seah K. B. B."/>
        </authorList>
    </citation>
    <scope>NUCLEOTIDE SEQUENCE</scope>
    <source>
        <strain evidence="5">BECK_BZ15</strain>
    </source>
</reference>
<dbReference type="InterPro" id="IPR015797">
    <property type="entry name" value="NUDIX_hydrolase-like_dom_sf"/>
</dbReference>
<dbReference type="PANTHER" id="PTHR43046">
    <property type="entry name" value="GDP-MANNOSE MANNOSYL HYDROLASE"/>
    <property type="match status" value="1"/>
</dbReference>
<dbReference type="SUPFAM" id="SSF55811">
    <property type="entry name" value="Nudix"/>
    <property type="match status" value="1"/>
</dbReference>
<comment type="similarity">
    <text evidence="3">Belongs to the Nudix hydrolase family.</text>
</comment>
<proteinExistence type="inferred from homology"/>
<evidence type="ECO:0000259" key="4">
    <source>
        <dbReference type="PROSITE" id="PS51462"/>
    </source>
</evidence>
<evidence type="ECO:0000256" key="2">
    <source>
        <dbReference type="ARBA" id="ARBA00022801"/>
    </source>
</evidence>
<dbReference type="InterPro" id="IPR020084">
    <property type="entry name" value="NUDIX_hydrolase_CS"/>
</dbReference>
<dbReference type="Pfam" id="PF00293">
    <property type="entry name" value="NUDIX"/>
    <property type="match status" value="1"/>
</dbReference>
<keyword evidence="2 3" id="KW-0378">Hydrolase</keyword>
<sequence length="216" mass="23950">MTALAKQFSLWADKLRNISARGLCYSRNSHDRENYQALRTMAMEMFALQTGQSVEQIESRHAPLFSRPTPLSCGEGAVIDDDGNILLMKRPDSGLWILPGGLLEVGETPAEGVAREVLEETGVECGIIDLVGLFHVNFDVACFPHQIYVFTFLCKRSGPLTPVASLPHPDEVSDVGWFAENALPDNLYPRSALRITEAFRVWRGDKRAFFDGPPAV</sequence>
<protein>
    <submittedName>
        <fullName evidence="5">ADP-ribose pyrophosphatase YjhB, NUDIX family</fullName>
    </submittedName>
</protein>
<dbReference type="GO" id="GO:0016787">
    <property type="term" value="F:hydrolase activity"/>
    <property type="evidence" value="ECO:0007669"/>
    <property type="project" value="UniProtKB-KW"/>
</dbReference>
<gene>
    <name evidence="5" type="ORF">BECKFW1821A_GA0114235_100631</name>
</gene>
<feature type="domain" description="Nudix hydrolase" evidence="4">
    <location>
        <begin position="70"/>
        <end position="201"/>
    </location>
</feature>
<dbReference type="PROSITE" id="PS00893">
    <property type="entry name" value="NUDIX_BOX"/>
    <property type="match status" value="1"/>
</dbReference>
<evidence type="ECO:0000313" key="5">
    <source>
        <dbReference type="EMBL" id="VFJ44270.1"/>
    </source>
</evidence>
<dbReference type="InterPro" id="IPR020476">
    <property type="entry name" value="Nudix_hydrolase"/>
</dbReference>
<organism evidence="5">
    <name type="scientific">Candidatus Kentrum sp. FW</name>
    <dbReference type="NCBI Taxonomy" id="2126338"/>
    <lineage>
        <taxon>Bacteria</taxon>
        <taxon>Pseudomonadati</taxon>
        <taxon>Pseudomonadota</taxon>
        <taxon>Gammaproteobacteria</taxon>
        <taxon>Candidatus Kentrum</taxon>
    </lineage>
</organism>
<comment type="cofactor">
    <cofactor evidence="1">
        <name>Mg(2+)</name>
        <dbReference type="ChEBI" id="CHEBI:18420"/>
    </cofactor>
</comment>
<dbReference type="AlphaFoldDB" id="A0A450RYX1"/>
<dbReference type="PROSITE" id="PS51462">
    <property type="entry name" value="NUDIX"/>
    <property type="match status" value="1"/>
</dbReference>
<name>A0A450RYX1_9GAMM</name>
<accession>A0A450RYX1</accession>
<dbReference type="InterPro" id="IPR059176">
    <property type="entry name" value="UDP-X_N"/>
</dbReference>
<dbReference type="PANTHER" id="PTHR43046:SF16">
    <property type="entry name" value="ADP-RIBOSE PYROPHOSPHATASE YJHB-RELATED"/>
    <property type="match status" value="1"/>
</dbReference>
<dbReference type="EMBL" id="CAADEW010000006">
    <property type="protein sequence ID" value="VFJ44270.1"/>
    <property type="molecule type" value="Genomic_DNA"/>
</dbReference>